<sequence>MSVGAQPSEMQEARPVTLRVVSVNGIVTDLAVRSPGNDRTRIIARSSSIGQPIEALAINGSVDFYRFPRVAPTNSPGSAEREEPVVARIDVRNGGDEFLVLISAVGRGEQRKFGIFATSFADRSLGPGQTLALNFTEWPLAVRMGEDISRIGPGQSQVLFWPPSSDGHLNVQIARSIDEAQWELVTSTRISIPSERRLFILLMPGAQAESDASEPVIAVGAPIEFRVIYDRPTPQD</sequence>
<comment type="caution">
    <text evidence="1">The sequence shown here is derived from an EMBL/GenBank/DDBJ whole genome shotgun (WGS) entry which is preliminary data.</text>
</comment>
<dbReference type="EMBL" id="JACHVA010000143">
    <property type="protein sequence ID" value="MBC2604409.1"/>
    <property type="molecule type" value="Genomic_DNA"/>
</dbReference>
<organism evidence="1 2">
    <name type="scientific">Puniceicoccus vermicola</name>
    <dbReference type="NCBI Taxonomy" id="388746"/>
    <lineage>
        <taxon>Bacteria</taxon>
        <taxon>Pseudomonadati</taxon>
        <taxon>Verrucomicrobiota</taxon>
        <taxon>Opitutia</taxon>
        <taxon>Puniceicoccales</taxon>
        <taxon>Puniceicoccaceae</taxon>
        <taxon>Puniceicoccus</taxon>
    </lineage>
</organism>
<proteinExistence type="predicted"/>
<keyword evidence="2" id="KW-1185">Reference proteome</keyword>
<protein>
    <submittedName>
        <fullName evidence="1">Uncharacterized protein</fullName>
    </submittedName>
</protein>
<dbReference type="AlphaFoldDB" id="A0A7X1B2F5"/>
<gene>
    <name evidence="1" type="ORF">H5P30_21725</name>
</gene>
<dbReference type="Proteomes" id="UP000525652">
    <property type="component" value="Unassembled WGS sequence"/>
</dbReference>
<evidence type="ECO:0000313" key="2">
    <source>
        <dbReference type="Proteomes" id="UP000525652"/>
    </source>
</evidence>
<reference evidence="1 2" key="1">
    <citation type="submission" date="2020-07" db="EMBL/GenBank/DDBJ databases">
        <authorList>
            <person name="Feng X."/>
        </authorList>
    </citation>
    <scope>NUCLEOTIDE SEQUENCE [LARGE SCALE GENOMIC DNA]</scope>
    <source>
        <strain evidence="1 2">JCM14086</strain>
    </source>
</reference>
<evidence type="ECO:0000313" key="1">
    <source>
        <dbReference type="EMBL" id="MBC2604409.1"/>
    </source>
</evidence>
<name>A0A7X1B2F5_9BACT</name>
<accession>A0A7X1B2F5</accession>